<gene>
    <name evidence="3" type="ORF">AsAng_0021410</name>
</gene>
<dbReference type="AlphaFoldDB" id="A0A916DT13"/>
<feature type="transmembrane region" description="Helical" evidence="1">
    <location>
        <begin position="87"/>
        <end position="106"/>
    </location>
</feature>
<reference evidence="3" key="1">
    <citation type="submission" date="2022-09" db="EMBL/GenBank/DDBJ databases">
        <title>Aureispira anguillicida sp. nov., isolated from Leptocephalus of Japanese eel Anguilla japonica.</title>
        <authorList>
            <person name="Yuasa K."/>
            <person name="Mekata T."/>
            <person name="Ikunari K."/>
        </authorList>
    </citation>
    <scope>NUCLEOTIDE SEQUENCE</scope>
    <source>
        <strain evidence="3">EL160426</strain>
    </source>
</reference>
<feature type="signal peptide" evidence="2">
    <location>
        <begin position="1"/>
        <end position="37"/>
    </location>
</feature>
<feature type="transmembrane region" description="Helical" evidence="1">
    <location>
        <begin position="113"/>
        <end position="133"/>
    </location>
</feature>
<keyword evidence="4" id="KW-1185">Reference proteome</keyword>
<feature type="chain" id="PRO_5037435481" description="HdeD family acid-resistance protein" evidence="2">
    <location>
        <begin position="38"/>
        <end position="204"/>
    </location>
</feature>
<organism evidence="3 4">
    <name type="scientific">Aureispira anguillae</name>
    <dbReference type="NCBI Taxonomy" id="2864201"/>
    <lineage>
        <taxon>Bacteria</taxon>
        <taxon>Pseudomonadati</taxon>
        <taxon>Bacteroidota</taxon>
        <taxon>Saprospiria</taxon>
        <taxon>Saprospirales</taxon>
        <taxon>Saprospiraceae</taxon>
        <taxon>Aureispira</taxon>
    </lineage>
</organism>
<keyword evidence="1" id="KW-0812">Transmembrane</keyword>
<feature type="transmembrane region" description="Helical" evidence="1">
    <location>
        <begin position="173"/>
        <end position="197"/>
    </location>
</feature>
<keyword evidence="1" id="KW-0472">Membrane</keyword>
<dbReference type="EMBL" id="AP026867">
    <property type="protein sequence ID" value="BDS11427.1"/>
    <property type="molecule type" value="Genomic_DNA"/>
</dbReference>
<evidence type="ECO:0000256" key="2">
    <source>
        <dbReference type="SAM" id="SignalP"/>
    </source>
</evidence>
<dbReference type="KEGG" id="aup:AsAng_0021410"/>
<name>A0A916DT13_9BACT</name>
<accession>A0A916DT13</accession>
<dbReference type="Proteomes" id="UP001060919">
    <property type="component" value="Chromosome"/>
</dbReference>
<evidence type="ECO:0000313" key="3">
    <source>
        <dbReference type="EMBL" id="BDS11427.1"/>
    </source>
</evidence>
<sequence>MGCQRTILNSKTMKYSSLRYCLLFCLFCVLSEQPISANVSFDFPPPVEKRKKIFKKKQKKKQSFRKQKCFQKKQLYKLDKLQNGDKSFVFIFTFLMLGFLAGMFLFSFGIFIFPVWLIGAILMLVINILSFFASTLFGDWPFHSWFVLFLIVSKIGGGLVFVVLGIQLSISIMWIVGIVMLAVALIGAIFAAIVFGASGGFRLW</sequence>
<evidence type="ECO:0000256" key="1">
    <source>
        <dbReference type="SAM" id="Phobius"/>
    </source>
</evidence>
<feature type="transmembrane region" description="Helical" evidence="1">
    <location>
        <begin position="145"/>
        <end position="166"/>
    </location>
</feature>
<proteinExistence type="predicted"/>
<protein>
    <recommendedName>
        <fullName evidence="5">HdeD family acid-resistance protein</fullName>
    </recommendedName>
</protein>
<evidence type="ECO:0008006" key="5">
    <source>
        <dbReference type="Google" id="ProtNLM"/>
    </source>
</evidence>
<keyword evidence="1" id="KW-1133">Transmembrane helix</keyword>
<evidence type="ECO:0000313" key="4">
    <source>
        <dbReference type="Proteomes" id="UP001060919"/>
    </source>
</evidence>
<keyword evidence="2" id="KW-0732">Signal</keyword>